<proteinExistence type="predicted"/>
<name>A0A4Y2DHX8_ARAVE</name>
<reference evidence="1 2" key="1">
    <citation type="journal article" date="2019" name="Sci. Rep.">
        <title>Orb-weaving spider Araneus ventricosus genome elucidates the spidroin gene catalogue.</title>
        <authorList>
            <person name="Kono N."/>
            <person name="Nakamura H."/>
            <person name="Ohtoshi R."/>
            <person name="Moran D.A.P."/>
            <person name="Shinohara A."/>
            <person name="Yoshida Y."/>
            <person name="Fujiwara M."/>
            <person name="Mori M."/>
            <person name="Tomita M."/>
            <person name="Arakawa K."/>
        </authorList>
    </citation>
    <scope>NUCLEOTIDE SEQUENCE [LARGE SCALE GENOMIC DNA]</scope>
</reference>
<dbReference type="Proteomes" id="UP000499080">
    <property type="component" value="Unassembled WGS sequence"/>
</dbReference>
<keyword evidence="2" id="KW-1185">Reference proteome</keyword>
<accession>A0A4Y2DHX8</accession>
<organism evidence="1 2">
    <name type="scientific">Araneus ventricosus</name>
    <name type="common">Orbweaver spider</name>
    <name type="synonym">Epeira ventricosa</name>
    <dbReference type="NCBI Taxonomy" id="182803"/>
    <lineage>
        <taxon>Eukaryota</taxon>
        <taxon>Metazoa</taxon>
        <taxon>Ecdysozoa</taxon>
        <taxon>Arthropoda</taxon>
        <taxon>Chelicerata</taxon>
        <taxon>Arachnida</taxon>
        <taxon>Araneae</taxon>
        <taxon>Araneomorphae</taxon>
        <taxon>Entelegynae</taxon>
        <taxon>Araneoidea</taxon>
        <taxon>Araneidae</taxon>
        <taxon>Araneus</taxon>
    </lineage>
</organism>
<gene>
    <name evidence="1" type="ORF">AVEN_182258_1</name>
</gene>
<protein>
    <submittedName>
        <fullName evidence="1">Uncharacterized protein</fullName>
    </submittedName>
</protein>
<comment type="caution">
    <text evidence="1">The sequence shown here is derived from an EMBL/GenBank/DDBJ whole genome shotgun (WGS) entry which is preliminary data.</text>
</comment>
<evidence type="ECO:0000313" key="1">
    <source>
        <dbReference type="EMBL" id="GBM16362.1"/>
    </source>
</evidence>
<evidence type="ECO:0000313" key="2">
    <source>
        <dbReference type="Proteomes" id="UP000499080"/>
    </source>
</evidence>
<sequence length="130" mass="15353">MIELLFIYAQYLFGESQCVLQLFEAHGDYKDNAQALRTNARINVPSNAHPHPLNWRKMFPLTYFVHESNSFQELRGGEARLFFLELCKFCANESTEKYKCLHEVTYIWTVGYRRNAFLLYTPFTIGKELK</sequence>
<dbReference type="AlphaFoldDB" id="A0A4Y2DHX8"/>
<dbReference type="EMBL" id="BGPR01089705">
    <property type="protein sequence ID" value="GBM16362.1"/>
    <property type="molecule type" value="Genomic_DNA"/>
</dbReference>